<dbReference type="InterPro" id="IPR028978">
    <property type="entry name" value="Chorismate_lyase_/UTRA_dom_sf"/>
</dbReference>
<dbReference type="PRINTS" id="PR00035">
    <property type="entry name" value="HTHGNTR"/>
</dbReference>
<dbReference type="PROSITE" id="PS50949">
    <property type="entry name" value="HTH_GNTR"/>
    <property type="match status" value="1"/>
</dbReference>
<dbReference type="SUPFAM" id="SSF46785">
    <property type="entry name" value="Winged helix' DNA-binding domain"/>
    <property type="match status" value="1"/>
</dbReference>
<dbReference type="Proteomes" id="UP001336314">
    <property type="component" value="Unassembled WGS sequence"/>
</dbReference>
<dbReference type="PANTHER" id="PTHR44846:SF1">
    <property type="entry name" value="MANNOSYL-D-GLYCERATE TRANSPORT_METABOLISM SYSTEM REPRESSOR MNGR-RELATED"/>
    <property type="match status" value="1"/>
</dbReference>
<dbReference type="InterPro" id="IPR036390">
    <property type="entry name" value="WH_DNA-bd_sf"/>
</dbReference>
<evidence type="ECO:0000256" key="3">
    <source>
        <dbReference type="ARBA" id="ARBA00023163"/>
    </source>
</evidence>
<dbReference type="EMBL" id="JAUHLI010000021">
    <property type="protein sequence ID" value="MEE2003097.1"/>
    <property type="molecule type" value="Genomic_DNA"/>
</dbReference>
<dbReference type="CDD" id="cd07377">
    <property type="entry name" value="WHTH_GntR"/>
    <property type="match status" value="1"/>
</dbReference>
<keyword evidence="2" id="KW-0238">DNA-binding</keyword>
<dbReference type="SMART" id="SM00866">
    <property type="entry name" value="UTRA"/>
    <property type="match status" value="1"/>
</dbReference>
<gene>
    <name evidence="5" type="ORF">QWY20_16680</name>
</gene>
<dbReference type="SUPFAM" id="SSF64288">
    <property type="entry name" value="Chorismate lyase-like"/>
    <property type="match status" value="1"/>
</dbReference>
<evidence type="ECO:0000256" key="2">
    <source>
        <dbReference type="ARBA" id="ARBA00023125"/>
    </source>
</evidence>
<keyword evidence="6" id="KW-1185">Reference proteome</keyword>
<reference evidence="5 6" key="1">
    <citation type="submission" date="2023-07" db="EMBL/GenBank/DDBJ databases">
        <title>Alkalimonas sp., MEB108 novel, alkaliphilic bacterium isolated from Lonar Lake, India.</title>
        <authorList>
            <person name="Joshi A."/>
            <person name="Thite S."/>
        </authorList>
    </citation>
    <scope>NUCLEOTIDE SEQUENCE [LARGE SCALE GENOMIC DNA]</scope>
    <source>
        <strain evidence="5 6">MEB108</strain>
    </source>
</reference>
<dbReference type="Gene3D" id="1.10.10.10">
    <property type="entry name" value="Winged helix-like DNA-binding domain superfamily/Winged helix DNA-binding domain"/>
    <property type="match status" value="1"/>
</dbReference>
<dbReference type="SMART" id="SM00345">
    <property type="entry name" value="HTH_GNTR"/>
    <property type="match status" value="1"/>
</dbReference>
<sequence>MTFEELLADSRLKSALWENVPTPLYHQVYLYLKEKIHHGDIPHGEKMPTEHQLSEAFGVSRITAKRAMDELAAEGYIVRQRGKGSHVAYKHRAEHLQAPLTALLDSLKVMGQETVVKSLTFARLVPPLDIQERFGTGPNDTLIQSVRLRYADGKPFGYFVSWTRDIGDLYTEENICKMSRIDIFRKSNIALDKVEQSVTATLSNSDTGAFLEVPVGRPLLVLDRSMFDDSGQLIDHMYALYRPDQYQFEMQFSMK</sequence>
<evidence type="ECO:0000313" key="6">
    <source>
        <dbReference type="Proteomes" id="UP001336314"/>
    </source>
</evidence>
<evidence type="ECO:0000313" key="5">
    <source>
        <dbReference type="EMBL" id="MEE2003097.1"/>
    </source>
</evidence>
<evidence type="ECO:0000259" key="4">
    <source>
        <dbReference type="PROSITE" id="PS50949"/>
    </source>
</evidence>
<keyword evidence="3" id="KW-0804">Transcription</keyword>
<dbReference type="InterPro" id="IPR050679">
    <property type="entry name" value="Bact_HTH_transcr_reg"/>
</dbReference>
<dbReference type="InterPro" id="IPR000524">
    <property type="entry name" value="Tscrpt_reg_HTH_GntR"/>
</dbReference>
<dbReference type="Pfam" id="PF00392">
    <property type="entry name" value="GntR"/>
    <property type="match status" value="1"/>
</dbReference>
<dbReference type="InterPro" id="IPR011663">
    <property type="entry name" value="UTRA"/>
</dbReference>
<accession>A0ABU7JAS8</accession>
<dbReference type="Gene3D" id="3.40.1410.10">
    <property type="entry name" value="Chorismate lyase-like"/>
    <property type="match status" value="1"/>
</dbReference>
<protein>
    <submittedName>
        <fullName evidence="5">GntR family transcriptional regulator</fullName>
    </submittedName>
</protein>
<evidence type="ECO:0000256" key="1">
    <source>
        <dbReference type="ARBA" id="ARBA00023015"/>
    </source>
</evidence>
<feature type="domain" description="HTH gntR-type" evidence="4">
    <location>
        <begin position="22"/>
        <end position="90"/>
    </location>
</feature>
<dbReference type="InterPro" id="IPR036388">
    <property type="entry name" value="WH-like_DNA-bd_sf"/>
</dbReference>
<name>A0ABU7JAS8_9GAMM</name>
<dbReference type="Pfam" id="PF07702">
    <property type="entry name" value="UTRA"/>
    <property type="match status" value="1"/>
</dbReference>
<keyword evidence="1" id="KW-0805">Transcription regulation</keyword>
<proteinExistence type="predicted"/>
<dbReference type="RefSeq" id="WP_330130145.1">
    <property type="nucleotide sequence ID" value="NZ_JAUHLI010000021.1"/>
</dbReference>
<dbReference type="PANTHER" id="PTHR44846">
    <property type="entry name" value="MANNOSYL-D-GLYCERATE TRANSPORT/METABOLISM SYSTEM REPRESSOR MNGR-RELATED"/>
    <property type="match status" value="1"/>
</dbReference>
<organism evidence="5 6">
    <name type="scientific">Alkalimonas cellulosilytica</name>
    <dbReference type="NCBI Taxonomy" id="3058395"/>
    <lineage>
        <taxon>Bacteria</taxon>
        <taxon>Pseudomonadati</taxon>
        <taxon>Pseudomonadota</taxon>
        <taxon>Gammaproteobacteria</taxon>
        <taxon>Alkalimonas</taxon>
    </lineage>
</organism>
<comment type="caution">
    <text evidence="5">The sequence shown here is derived from an EMBL/GenBank/DDBJ whole genome shotgun (WGS) entry which is preliminary data.</text>
</comment>